<dbReference type="Proteomes" id="UP000596739">
    <property type="component" value="Unassembled WGS sequence"/>
</dbReference>
<name>A0ABS1EIH0_9CLOT</name>
<dbReference type="NCBIfam" id="TIGR01537">
    <property type="entry name" value="portal_HK97"/>
    <property type="match status" value="1"/>
</dbReference>
<dbReference type="InterPro" id="IPR006427">
    <property type="entry name" value="Portal_HK97"/>
</dbReference>
<dbReference type="RefSeq" id="WP_200265694.1">
    <property type="nucleotide sequence ID" value="NZ_JAENHN010000002.1"/>
</dbReference>
<dbReference type="EMBL" id="JAENHN010000002">
    <property type="protein sequence ID" value="MBK1809145.1"/>
    <property type="molecule type" value="Genomic_DNA"/>
</dbReference>
<reference evidence="2" key="1">
    <citation type="submission" date="2021-01" db="EMBL/GenBank/DDBJ databases">
        <title>Genome public.</title>
        <authorList>
            <person name="Liu C."/>
            <person name="Sun Q."/>
        </authorList>
    </citation>
    <scope>NUCLEOTIDE SEQUENCE [LARGE SCALE GENOMIC DNA]</scope>
    <source>
        <strain evidence="2">YIM B02505</strain>
    </source>
</reference>
<proteinExistence type="predicted"/>
<keyword evidence="2" id="KW-1185">Reference proteome</keyword>
<organism evidence="1 2">
    <name type="scientific">Clostridium yunnanense</name>
    <dbReference type="NCBI Taxonomy" id="2800325"/>
    <lineage>
        <taxon>Bacteria</taxon>
        <taxon>Bacillati</taxon>
        <taxon>Bacillota</taxon>
        <taxon>Clostridia</taxon>
        <taxon>Eubacteriales</taxon>
        <taxon>Clostridiaceae</taxon>
        <taxon>Clostridium</taxon>
    </lineage>
</organism>
<sequence>MIFDRLNREKRDINVNDWQDIYSFEKGYDNSVFDRNMKNSTYFSCVKIKSEAIAKCTLQIKQETDKGEVLAKDHYLYDMLRLRPNSYMSAIDCYKTFVALAIHRGIAGLYINRKGSKIEGLYPVKLIGCTIDDVGIIRTNKNNAVYWDYESINGETGSCFDKDVIVLRDFTLDGINGKAVKNVLKDSLDTAIKSENYLNSLFSNGLTNKVVVQLTSDIKEESELKKVQSKFSRIYSNNGRVFTVPSGFNVSALNLSLVDSQFAELRFMSKKDMAAAMGVPLTKLGEAKDTAKSEEQDNLAFLTDTLQIIFEAIEQEMDWKLLTSTERKLGYKIRFNTNVMLRMDSLTQANVISTYVKDGIYSLNTAKEILGIEKLDKDVTTFPSGQITLEALMSGMASWQKDSAKVGDNNNDTSGS</sequence>
<protein>
    <submittedName>
        <fullName evidence="1">Phage portal protein</fullName>
    </submittedName>
</protein>
<dbReference type="Pfam" id="PF04860">
    <property type="entry name" value="Phage_portal"/>
    <property type="match status" value="1"/>
</dbReference>
<accession>A0ABS1EIH0</accession>
<dbReference type="InterPro" id="IPR006944">
    <property type="entry name" value="Phage/GTA_portal"/>
</dbReference>
<evidence type="ECO:0000313" key="1">
    <source>
        <dbReference type="EMBL" id="MBK1809145.1"/>
    </source>
</evidence>
<gene>
    <name evidence="1" type="ORF">JHL18_00590</name>
</gene>
<comment type="caution">
    <text evidence="1">The sequence shown here is derived from an EMBL/GenBank/DDBJ whole genome shotgun (WGS) entry which is preliminary data.</text>
</comment>
<evidence type="ECO:0000313" key="2">
    <source>
        <dbReference type="Proteomes" id="UP000596739"/>
    </source>
</evidence>